<dbReference type="Proteomes" id="UP000076154">
    <property type="component" value="Unassembled WGS sequence"/>
</dbReference>
<organism evidence="2 3">
    <name type="scientific">Hypsizygus marmoreus</name>
    <name type="common">White beech mushroom</name>
    <name type="synonym">Agaricus marmoreus</name>
    <dbReference type="NCBI Taxonomy" id="39966"/>
    <lineage>
        <taxon>Eukaryota</taxon>
        <taxon>Fungi</taxon>
        <taxon>Dikarya</taxon>
        <taxon>Basidiomycota</taxon>
        <taxon>Agaricomycotina</taxon>
        <taxon>Agaricomycetes</taxon>
        <taxon>Agaricomycetidae</taxon>
        <taxon>Agaricales</taxon>
        <taxon>Tricholomatineae</taxon>
        <taxon>Lyophyllaceae</taxon>
        <taxon>Hypsizygus</taxon>
    </lineage>
</organism>
<gene>
    <name evidence="2" type="ORF">Hypma_002031</name>
</gene>
<feature type="transmembrane region" description="Helical" evidence="1">
    <location>
        <begin position="35"/>
        <end position="55"/>
    </location>
</feature>
<comment type="caution">
    <text evidence="2">The sequence shown here is derived from an EMBL/GenBank/DDBJ whole genome shotgun (WGS) entry which is preliminary data.</text>
</comment>
<name>A0A369J508_HYPMA</name>
<dbReference type="EMBL" id="LUEZ02000119">
    <property type="protein sequence ID" value="RDB17038.1"/>
    <property type="molecule type" value="Genomic_DNA"/>
</dbReference>
<keyword evidence="1" id="KW-0472">Membrane</keyword>
<evidence type="ECO:0000256" key="1">
    <source>
        <dbReference type="SAM" id="Phobius"/>
    </source>
</evidence>
<reference evidence="2" key="1">
    <citation type="submission" date="2018-04" db="EMBL/GenBank/DDBJ databases">
        <title>Whole genome sequencing of Hypsizygus marmoreus.</title>
        <authorList>
            <person name="Choi I.-G."/>
            <person name="Min B."/>
            <person name="Kim J.-G."/>
            <person name="Kim S."/>
            <person name="Oh Y.-L."/>
            <person name="Kong W.-S."/>
            <person name="Park H."/>
            <person name="Jeong J."/>
            <person name="Song E.-S."/>
        </authorList>
    </citation>
    <scope>NUCLEOTIDE SEQUENCE [LARGE SCALE GENOMIC DNA]</scope>
    <source>
        <strain evidence="2">51987-8</strain>
    </source>
</reference>
<dbReference type="AlphaFoldDB" id="A0A369J508"/>
<protein>
    <submittedName>
        <fullName evidence="2">Uncharacterized protein</fullName>
    </submittedName>
</protein>
<proteinExistence type="predicted"/>
<keyword evidence="1" id="KW-1133">Transmembrane helix</keyword>
<keyword evidence="3" id="KW-1185">Reference proteome</keyword>
<sequence length="160" mass="18652">MAGELEFEKLLTVKLGTDDIMVETGVYIILHGYLYLHHAFKLYLIIVSTPVTYMASKLWRMMYYKHCAWIVWQDILGPEDKITLTSVQFKHDLGIIRVKNSWCYTMGPSHQHSNMIVSPTTATKLMNDELKLEEHYIRCQWYLKATTKASMADIDAFLLQ</sequence>
<dbReference type="InParanoid" id="A0A369J508"/>
<evidence type="ECO:0000313" key="2">
    <source>
        <dbReference type="EMBL" id="RDB17038.1"/>
    </source>
</evidence>
<keyword evidence="1" id="KW-0812">Transmembrane</keyword>
<accession>A0A369J508</accession>
<evidence type="ECO:0000313" key="3">
    <source>
        <dbReference type="Proteomes" id="UP000076154"/>
    </source>
</evidence>